<dbReference type="PIRSF" id="PIRSF004923">
    <property type="entry name" value="RseC"/>
    <property type="match status" value="1"/>
</dbReference>
<dbReference type="PANTHER" id="PTHR35867">
    <property type="entry name" value="PROTEIN RSEC"/>
    <property type="match status" value="1"/>
</dbReference>
<keyword evidence="1" id="KW-0812">Transmembrane</keyword>
<evidence type="ECO:0000256" key="1">
    <source>
        <dbReference type="SAM" id="Phobius"/>
    </source>
</evidence>
<dbReference type="InterPro" id="IPR007359">
    <property type="entry name" value="SigmaE_reg_RseC_MucC"/>
</dbReference>
<feature type="transmembrane region" description="Helical" evidence="1">
    <location>
        <begin position="110"/>
        <end position="130"/>
    </location>
</feature>
<keyword evidence="1" id="KW-1133">Transmembrane helix</keyword>
<gene>
    <name evidence="2" type="ORF">AB0763_11395</name>
</gene>
<organism evidence="2">
    <name type="scientific">Vibrio sp. HB236076</name>
    <dbReference type="NCBI Taxonomy" id="3232307"/>
    <lineage>
        <taxon>Bacteria</taxon>
        <taxon>Pseudomonadati</taxon>
        <taxon>Pseudomonadota</taxon>
        <taxon>Gammaproteobacteria</taxon>
        <taxon>Vibrionales</taxon>
        <taxon>Vibrionaceae</taxon>
        <taxon>Vibrio</taxon>
    </lineage>
</organism>
<reference evidence="2" key="1">
    <citation type="submission" date="2024-07" db="EMBL/GenBank/DDBJ databases">
        <title>Genome Analysis of a Potential Novel Vibrio Species Secreting pH- and Thermo-stable Alginate Lyase and its Application in Producing Alginate Oligosaccharides.</title>
        <authorList>
            <person name="Huang H."/>
            <person name="Bao K."/>
        </authorList>
    </citation>
    <scope>NUCLEOTIDE SEQUENCE</scope>
    <source>
        <strain evidence="2">HB236076</strain>
    </source>
</reference>
<dbReference type="InterPro" id="IPR026268">
    <property type="entry name" value="RseC"/>
</dbReference>
<keyword evidence="1" id="KW-0472">Membrane</keyword>
<dbReference type="AlphaFoldDB" id="A0AB39HDN2"/>
<evidence type="ECO:0000313" key="2">
    <source>
        <dbReference type="EMBL" id="XDK24782.1"/>
    </source>
</evidence>
<dbReference type="RefSeq" id="WP_306100566.1">
    <property type="nucleotide sequence ID" value="NZ_CP162601.1"/>
</dbReference>
<feature type="transmembrane region" description="Helical" evidence="1">
    <location>
        <begin position="83"/>
        <end position="104"/>
    </location>
</feature>
<proteinExistence type="predicted"/>
<accession>A0AB39HDN2</accession>
<protein>
    <submittedName>
        <fullName evidence="2">SoxR reducing system RseC family protein</fullName>
    </submittedName>
</protein>
<dbReference type="Pfam" id="PF04246">
    <property type="entry name" value="RseC_MucC"/>
    <property type="match status" value="1"/>
</dbReference>
<name>A0AB39HDN2_9VIBR</name>
<sequence length="156" mass="16884">MMTALARVQEVKETEQGWWVELACQQQSSCNSCQSQKSCGTGMVSKAIGNKTLIWQLNTSLSVKHGDVVEIGIGEKSVLSSALLVYLTPLLFMMVAAVLSQWWLAPLMGTGEGLTILISALSGFVGMKIAQKLARPFESHSNSEVSLIRVLGQQIV</sequence>
<dbReference type="PANTHER" id="PTHR35867:SF1">
    <property type="entry name" value="PROTEIN RSEC"/>
    <property type="match status" value="1"/>
</dbReference>
<dbReference type="KEGG" id="vih:AB0763_11395"/>
<dbReference type="EMBL" id="CP162601">
    <property type="protein sequence ID" value="XDK24782.1"/>
    <property type="molecule type" value="Genomic_DNA"/>
</dbReference>